<dbReference type="EMBL" id="JAFLRD010000002">
    <property type="protein sequence ID" value="MBO0414580.1"/>
    <property type="molecule type" value="Genomic_DNA"/>
</dbReference>
<comment type="caution">
    <text evidence="1">The sequence shown here is derived from an EMBL/GenBank/DDBJ whole genome shotgun (WGS) entry which is preliminary data.</text>
</comment>
<reference evidence="1 2" key="1">
    <citation type="submission" date="2021-03" db="EMBL/GenBank/DDBJ databases">
        <title>First Case of infection caused by Chromobacterium haemolyticum derived from water in China.</title>
        <authorList>
            <person name="Chen J."/>
            <person name="Liu C."/>
        </authorList>
    </citation>
    <scope>NUCLEOTIDE SEQUENCE [LARGE SCALE GENOMIC DNA]</scope>
    <source>
        <strain evidence="1 2">WJ-5</strain>
    </source>
</reference>
<dbReference type="Proteomes" id="UP000664349">
    <property type="component" value="Unassembled WGS sequence"/>
</dbReference>
<accession>A0ABS3GHS8</accession>
<protein>
    <submittedName>
        <fullName evidence="1">Uncharacterized protein</fullName>
    </submittedName>
</protein>
<evidence type="ECO:0000313" key="1">
    <source>
        <dbReference type="EMBL" id="MBO0414580.1"/>
    </source>
</evidence>
<gene>
    <name evidence="1" type="ORF">J1C50_03575</name>
</gene>
<organism evidence="1 2">
    <name type="scientific">Chromobacterium haemolyticum</name>
    <dbReference type="NCBI Taxonomy" id="394935"/>
    <lineage>
        <taxon>Bacteria</taxon>
        <taxon>Pseudomonadati</taxon>
        <taxon>Pseudomonadota</taxon>
        <taxon>Betaproteobacteria</taxon>
        <taxon>Neisseriales</taxon>
        <taxon>Chromobacteriaceae</taxon>
        <taxon>Chromobacterium</taxon>
    </lineage>
</organism>
<proteinExistence type="predicted"/>
<sequence>MILIIIFKKAMQFHAQDFPIVWLDRSRPDGQQPTDIFATLDQLLLQQRPFVFIAKEPAPTELDLHARIIRKMAALWVKDNRLQIRQLIRGTIVIAPQAEQQRYLDEFAPRFEKFWGYPLRHRPDHEAALSLAADLLAGPPAAGSVIRRRAIRNRG</sequence>
<keyword evidence="2" id="KW-1185">Reference proteome</keyword>
<evidence type="ECO:0000313" key="2">
    <source>
        <dbReference type="Proteomes" id="UP000664349"/>
    </source>
</evidence>
<name>A0ABS3GHS8_9NEIS</name>